<gene>
    <name evidence="2" type="ORF">G3567_12225</name>
</gene>
<dbReference type="EMBL" id="JAAIKD010000007">
    <property type="protein sequence ID" value="NEV94909.1"/>
    <property type="molecule type" value="Genomic_DNA"/>
</dbReference>
<dbReference type="RefSeq" id="WP_164005602.1">
    <property type="nucleotide sequence ID" value="NZ_JAAIKD010000007.1"/>
</dbReference>
<reference evidence="2 3" key="1">
    <citation type="submission" date="2020-02" db="EMBL/GenBank/DDBJ databases">
        <title>Flavobacteriaceae Psychroflexus bacterium YR1-1, complete genome.</title>
        <authorList>
            <person name="Li Y."/>
            <person name="Wu S."/>
        </authorList>
    </citation>
    <scope>NUCLEOTIDE SEQUENCE [LARGE SCALE GENOMIC DNA]</scope>
    <source>
        <strain evidence="2 3">YR1-1</strain>
    </source>
</reference>
<accession>A0A6B3R2N6</accession>
<comment type="caution">
    <text evidence="2">The sequence shown here is derived from an EMBL/GenBank/DDBJ whole genome shotgun (WGS) entry which is preliminary data.</text>
</comment>
<proteinExistence type="predicted"/>
<keyword evidence="1" id="KW-0732">Signal</keyword>
<keyword evidence="3" id="KW-1185">Reference proteome</keyword>
<evidence type="ECO:0008006" key="4">
    <source>
        <dbReference type="Google" id="ProtNLM"/>
    </source>
</evidence>
<dbReference type="Proteomes" id="UP000478505">
    <property type="component" value="Unassembled WGS sequence"/>
</dbReference>
<protein>
    <recommendedName>
        <fullName evidence="4">TonB protein C-terminal</fullName>
    </recommendedName>
</protein>
<feature type="signal peptide" evidence="1">
    <location>
        <begin position="1"/>
        <end position="22"/>
    </location>
</feature>
<evidence type="ECO:0000313" key="2">
    <source>
        <dbReference type="EMBL" id="NEV94909.1"/>
    </source>
</evidence>
<evidence type="ECO:0000313" key="3">
    <source>
        <dbReference type="Proteomes" id="UP000478505"/>
    </source>
</evidence>
<organism evidence="2 3">
    <name type="scientific">Psychroflexus aurantiacus</name>
    <dbReference type="NCBI Taxonomy" id="2709310"/>
    <lineage>
        <taxon>Bacteria</taxon>
        <taxon>Pseudomonadati</taxon>
        <taxon>Bacteroidota</taxon>
        <taxon>Flavobacteriia</taxon>
        <taxon>Flavobacteriales</taxon>
        <taxon>Flavobacteriaceae</taxon>
        <taxon>Psychroflexus</taxon>
    </lineage>
</organism>
<sequence>MKIIPVLCALFFLLTASLYSQEYDETYIIARGCRNVEGNMELMNCFSKQVSNLFNRSKNKRLISELNPGINKFNLTFEVQYDKTIELTHLNSLNPSLKKEFERTLNKMKILEPAMQKGEAITVALHVPITIGTKATGVYGYHKMSQITDKNDYPGDEKIFPRIDISCINEEGKKDFKRSSDYLLNFLFNTINPDQIDSLLKPGMNLFEIKINYNQNDELTKITSLSSNEKLNTIFEENIAKVFQESEFLSPRKDDIAYAGELMFYVFYMKN</sequence>
<name>A0A6B3R2N6_9FLAO</name>
<feature type="chain" id="PRO_5025684054" description="TonB protein C-terminal" evidence="1">
    <location>
        <begin position="23"/>
        <end position="271"/>
    </location>
</feature>
<evidence type="ECO:0000256" key="1">
    <source>
        <dbReference type="SAM" id="SignalP"/>
    </source>
</evidence>
<dbReference type="AlphaFoldDB" id="A0A6B3R2N6"/>